<evidence type="ECO:0000313" key="5">
    <source>
        <dbReference type="EMBL" id="AQQ03860.1"/>
    </source>
</evidence>
<dbReference type="InterPro" id="IPR051120">
    <property type="entry name" value="ABC_AA/LPS_Transport"/>
</dbReference>
<evidence type="ECO:0000256" key="2">
    <source>
        <dbReference type="ARBA" id="ARBA00022741"/>
    </source>
</evidence>
<evidence type="ECO:0000256" key="1">
    <source>
        <dbReference type="ARBA" id="ARBA00022448"/>
    </source>
</evidence>
<feature type="domain" description="ABC transporter" evidence="4">
    <location>
        <begin position="9"/>
        <end position="257"/>
    </location>
</feature>
<evidence type="ECO:0000256" key="3">
    <source>
        <dbReference type="ARBA" id="ARBA00022840"/>
    </source>
</evidence>
<evidence type="ECO:0000313" key="6">
    <source>
        <dbReference type="Proteomes" id="UP000188174"/>
    </source>
</evidence>
<accession>A0ABM6I104</accession>
<reference evidence="5 6" key="1">
    <citation type="submission" date="2017-02" db="EMBL/GenBank/DDBJ databases">
        <authorList>
            <person name="Jeong S."/>
        </authorList>
    </citation>
    <scope>NUCLEOTIDE SEQUENCE [LARGE SCALE GENOMIC DNA]</scope>
    <source>
        <strain evidence="5 6">RMAR6-6</strain>
    </source>
</reference>
<keyword evidence="3" id="KW-0067">ATP-binding</keyword>
<dbReference type="Gene3D" id="3.40.50.300">
    <property type="entry name" value="P-loop containing nucleotide triphosphate hydrolases"/>
    <property type="match status" value="1"/>
</dbReference>
<dbReference type="InterPro" id="IPR003593">
    <property type="entry name" value="AAA+_ATPase"/>
</dbReference>
<keyword evidence="6" id="KW-1185">Reference proteome</keyword>
<keyword evidence="2" id="KW-0547">Nucleotide-binding</keyword>
<dbReference type="Pfam" id="PF12399">
    <property type="entry name" value="BCA_ABC_TP_C"/>
    <property type="match status" value="1"/>
</dbReference>
<sequence>MRQYGVLLLEVRDLTIQFGGVIALKKICLEIYEQEILGLIGPNGAGKTTLFNCLSRLYRQNSGDIFVYGESTTPLEPEDMAARGIGRTFQNTALFETMTVYENVLTGAQFAMSGGLTADILGGPKVRRERAETRDRIMHLLSLLHLADISDHTIADQNFAVRKRIEFARALAAEPSLLMLDEPAGGLNREEVAHLEDLIRQVRDEFKVAVLLVEHHLNLVMKVSDRVVAMDFGQKIADGLPHEVRTHPQVLQAYLGEETA</sequence>
<evidence type="ECO:0000259" key="4">
    <source>
        <dbReference type="PROSITE" id="PS50893"/>
    </source>
</evidence>
<organism evidence="5 6">
    <name type="scientific">Roseibium algicola</name>
    <dbReference type="NCBI Taxonomy" id="2857014"/>
    <lineage>
        <taxon>Bacteria</taxon>
        <taxon>Pseudomonadati</taxon>
        <taxon>Pseudomonadota</taxon>
        <taxon>Alphaproteobacteria</taxon>
        <taxon>Hyphomicrobiales</taxon>
        <taxon>Stappiaceae</taxon>
        <taxon>Roseibium</taxon>
    </lineage>
</organism>
<dbReference type="EMBL" id="CP019630">
    <property type="protein sequence ID" value="AQQ03860.1"/>
    <property type="molecule type" value="Genomic_DNA"/>
</dbReference>
<dbReference type="SUPFAM" id="SSF52540">
    <property type="entry name" value="P-loop containing nucleoside triphosphate hydrolases"/>
    <property type="match status" value="1"/>
</dbReference>
<dbReference type="InterPro" id="IPR032823">
    <property type="entry name" value="BCA_ABC_TP_C"/>
</dbReference>
<keyword evidence="1" id="KW-0813">Transport</keyword>
<dbReference type="InterPro" id="IPR027417">
    <property type="entry name" value="P-loop_NTPase"/>
</dbReference>
<dbReference type="InterPro" id="IPR003439">
    <property type="entry name" value="ABC_transporter-like_ATP-bd"/>
</dbReference>
<dbReference type="PROSITE" id="PS50893">
    <property type="entry name" value="ABC_TRANSPORTER_2"/>
    <property type="match status" value="1"/>
</dbReference>
<dbReference type="PANTHER" id="PTHR45772">
    <property type="entry name" value="CONSERVED COMPONENT OF ABC TRANSPORTER FOR NATURAL AMINO ACIDS-RELATED"/>
    <property type="match status" value="1"/>
</dbReference>
<name>A0ABM6I104_9HYPH</name>
<dbReference type="Pfam" id="PF00005">
    <property type="entry name" value="ABC_tran"/>
    <property type="match status" value="1"/>
</dbReference>
<dbReference type="SMART" id="SM00382">
    <property type="entry name" value="AAA"/>
    <property type="match status" value="1"/>
</dbReference>
<dbReference type="PANTHER" id="PTHR45772:SF4">
    <property type="entry name" value="ABC TRANSPORTER ATP-BINDING PROTEIN"/>
    <property type="match status" value="1"/>
</dbReference>
<dbReference type="Proteomes" id="UP000188174">
    <property type="component" value="Chromosome"/>
</dbReference>
<protein>
    <recommendedName>
        <fullName evidence="4">ABC transporter domain-containing protein</fullName>
    </recommendedName>
</protein>
<dbReference type="CDD" id="cd03219">
    <property type="entry name" value="ABC_Mj1267_LivG_branched"/>
    <property type="match status" value="1"/>
</dbReference>
<gene>
    <name evidence="5" type="ORF">B0E33_09875</name>
</gene>
<proteinExistence type="predicted"/>